<feature type="compositionally biased region" description="Basic and acidic residues" evidence="1">
    <location>
        <begin position="11"/>
        <end position="20"/>
    </location>
</feature>
<dbReference type="Gene3D" id="1.25.40.10">
    <property type="entry name" value="Tetratricopeptide repeat domain"/>
    <property type="match status" value="1"/>
</dbReference>
<protein>
    <submittedName>
        <fullName evidence="2">Tetratricopeptide repeat protein</fullName>
    </submittedName>
</protein>
<dbReference type="EMBL" id="JBHSRF010000018">
    <property type="protein sequence ID" value="MFC6082532.1"/>
    <property type="molecule type" value="Genomic_DNA"/>
</dbReference>
<dbReference type="SUPFAM" id="SSF81901">
    <property type="entry name" value="HCP-like"/>
    <property type="match status" value="1"/>
</dbReference>
<proteinExistence type="predicted"/>
<keyword evidence="3" id="KW-1185">Reference proteome</keyword>
<feature type="region of interest" description="Disordered" evidence="1">
    <location>
        <begin position="1"/>
        <end position="20"/>
    </location>
</feature>
<evidence type="ECO:0000313" key="3">
    <source>
        <dbReference type="Proteomes" id="UP001596137"/>
    </source>
</evidence>
<gene>
    <name evidence="2" type="ORF">ACFP1K_15300</name>
</gene>
<name>A0ABW1NIB2_9ACTN</name>
<dbReference type="RefSeq" id="WP_380752745.1">
    <property type="nucleotide sequence ID" value="NZ_JBHSRF010000018.1"/>
</dbReference>
<reference evidence="3" key="1">
    <citation type="journal article" date="2019" name="Int. J. Syst. Evol. Microbiol.">
        <title>The Global Catalogue of Microorganisms (GCM) 10K type strain sequencing project: providing services to taxonomists for standard genome sequencing and annotation.</title>
        <authorList>
            <consortium name="The Broad Institute Genomics Platform"/>
            <consortium name="The Broad Institute Genome Sequencing Center for Infectious Disease"/>
            <person name="Wu L."/>
            <person name="Ma J."/>
        </authorList>
    </citation>
    <scope>NUCLEOTIDE SEQUENCE [LARGE SCALE GENOMIC DNA]</scope>
    <source>
        <strain evidence="3">JCM 30346</strain>
    </source>
</reference>
<evidence type="ECO:0000256" key="1">
    <source>
        <dbReference type="SAM" id="MobiDB-lite"/>
    </source>
</evidence>
<accession>A0ABW1NIB2</accession>
<dbReference type="Proteomes" id="UP001596137">
    <property type="component" value="Unassembled WGS sequence"/>
</dbReference>
<evidence type="ECO:0000313" key="2">
    <source>
        <dbReference type="EMBL" id="MFC6082532.1"/>
    </source>
</evidence>
<comment type="caution">
    <text evidence="2">The sequence shown here is derived from an EMBL/GenBank/DDBJ whole genome shotgun (WGS) entry which is preliminary data.</text>
</comment>
<dbReference type="InterPro" id="IPR011990">
    <property type="entry name" value="TPR-like_helical_dom_sf"/>
</dbReference>
<organism evidence="2 3">
    <name type="scientific">Sphaerisporangium aureirubrum</name>
    <dbReference type="NCBI Taxonomy" id="1544736"/>
    <lineage>
        <taxon>Bacteria</taxon>
        <taxon>Bacillati</taxon>
        <taxon>Actinomycetota</taxon>
        <taxon>Actinomycetes</taxon>
        <taxon>Streptosporangiales</taxon>
        <taxon>Streptosporangiaceae</taxon>
        <taxon>Sphaerisporangium</taxon>
    </lineage>
</organism>
<sequence length="278" mass="28750">MAAREVQSGRPIDDARRRAESGDLDGAAEIFAELVADDHEADRAQAAVGLAVVLEERGDVTGARAAARTALATGHPEYAAQAACHLARGFERDLLPDQARAAWQAVIGLGTPAYLPAAHMALARLAAGRGEDAEAESALRAALATGDPKIGSRAAQHLAEYLLAEGAPGEAADVLLTALELPQVADSGRLRVLLGIAHLDMACAELAAAAETAEDADSVALAVELLARTLPLRGRDDDADAAWTYGLDHPDPAVAEQVALRLHRDDPGEAPGPESPDA</sequence>